<dbReference type="OrthoDB" id="10280724at2759"/>
<name>A0A0V1AZM8_TRISP</name>
<sequence>MEDYADFLKCEKASMKALDRAVSGQYDEKVGAGFDGRFPFLLSLKTHPGRMLFHGS</sequence>
<dbReference type="EMBL" id="JYDH01000150">
    <property type="protein sequence ID" value="KRY30125.1"/>
    <property type="molecule type" value="Genomic_DNA"/>
</dbReference>
<accession>A0A0V1AZM8</accession>
<gene>
    <name evidence="1" type="ORF">T01_3022</name>
</gene>
<dbReference type="AlphaFoldDB" id="A0A0V1AZM8"/>
<protein>
    <submittedName>
        <fullName evidence="1">Uncharacterized protein</fullName>
    </submittedName>
</protein>
<comment type="caution">
    <text evidence="1">The sequence shown here is derived from an EMBL/GenBank/DDBJ whole genome shotgun (WGS) entry which is preliminary data.</text>
</comment>
<keyword evidence="2" id="KW-1185">Reference proteome</keyword>
<proteinExistence type="predicted"/>
<evidence type="ECO:0000313" key="1">
    <source>
        <dbReference type="EMBL" id="KRY30125.1"/>
    </source>
</evidence>
<reference evidence="1 2" key="1">
    <citation type="submission" date="2015-01" db="EMBL/GenBank/DDBJ databases">
        <title>Evolution of Trichinella species and genotypes.</title>
        <authorList>
            <person name="Korhonen P.K."/>
            <person name="Edoardo P."/>
            <person name="Giuseppe L.R."/>
            <person name="Gasser R.B."/>
        </authorList>
    </citation>
    <scope>NUCLEOTIDE SEQUENCE [LARGE SCALE GENOMIC DNA]</scope>
    <source>
        <strain evidence="1">ISS3</strain>
    </source>
</reference>
<dbReference type="InParanoid" id="A0A0V1AZM8"/>
<organism evidence="1 2">
    <name type="scientific">Trichinella spiralis</name>
    <name type="common">Trichina worm</name>
    <dbReference type="NCBI Taxonomy" id="6334"/>
    <lineage>
        <taxon>Eukaryota</taxon>
        <taxon>Metazoa</taxon>
        <taxon>Ecdysozoa</taxon>
        <taxon>Nematoda</taxon>
        <taxon>Enoplea</taxon>
        <taxon>Dorylaimia</taxon>
        <taxon>Trichinellida</taxon>
        <taxon>Trichinellidae</taxon>
        <taxon>Trichinella</taxon>
    </lineage>
</organism>
<dbReference type="Proteomes" id="UP000054776">
    <property type="component" value="Unassembled WGS sequence"/>
</dbReference>
<evidence type="ECO:0000313" key="2">
    <source>
        <dbReference type="Proteomes" id="UP000054776"/>
    </source>
</evidence>